<dbReference type="Proteomes" id="UP000701801">
    <property type="component" value="Unassembled WGS sequence"/>
</dbReference>
<keyword evidence="4" id="KW-1185">Reference proteome</keyword>
<keyword evidence="1" id="KW-0175">Coiled coil</keyword>
<dbReference type="AlphaFoldDB" id="A0A9N9LUV2"/>
<feature type="region of interest" description="Disordered" evidence="2">
    <location>
        <begin position="49"/>
        <end position="69"/>
    </location>
</feature>
<organism evidence="3 4">
    <name type="scientific">Hymenoscyphus albidus</name>
    <dbReference type="NCBI Taxonomy" id="595503"/>
    <lineage>
        <taxon>Eukaryota</taxon>
        <taxon>Fungi</taxon>
        <taxon>Dikarya</taxon>
        <taxon>Ascomycota</taxon>
        <taxon>Pezizomycotina</taxon>
        <taxon>Leotiomycetes</taxon>
        <taxon>Helotiales</taxon>
        <taxon>Helotiaceae</taxon>
        <taxon>Hymenoscyphus</taxon>
    </lineage>
</organism>
<sequence length="368" mass="40656">MPSVPTRPRSRSRVQATLIIDDHSLLSQTGQNAINSSSLEKKECATRLANRGFPTGKKDRNTENGEERCGAAKTKHADLSDSFETLKNLVYPSATKLFNDNPFISDDYVEILTLRARLEEQSTAHRERVEEFENEVAGQKLLIRELSVNILENGYSSGLPPLAKDHLKTFPNAAAKLHAFLHTSIEKLQSSSEANYDHLIKTLRHLLSETEELSTMHPLGLQLAYSIAISLGSTLYLHLSETDEFEVMDASLLRLSAKLHGDSIVQQREFGIESRALPRERVDALLQQREGAYHEARSNGIVGGRVVTSAGVAKVAAKTRIMSNTTQVEEILSLPENREGKVDEGEIDVPLPFSDDSGFVETPAVDGL</sequence>
<evidence type="ECO:0000256" key="2">
    <source>
        <dbReference type="SAM" id="MobiDB-lite"/>
    </source>
</evidence>
<comment type="caution">
    <text evidence="3">The sequence shown here is derived from an EMBL/GenBank/DDBJ whole genome shotgun (WGS) entry which is preliminary data.</text>
</comment>
<dbReference type="EMBL" id="CAJVRM010000288">
    <property type="protein sequence ID" value="CAG8978952.1"/>
    <property type="molecule type" value="Genomic_DNA"/>
</dbReference>
<protein>
    <submittedName>
        <fullName evidence="3">Uncharacterized protein</fullName>
    </submittedName>
</protein>
<feature type="coiled-coil region" evidence="1">
    <location>
        <begin position="115"/>
        <end position="149"/>
    </location>
</feature>
<evidence type="ECO:0000313" key="3">
    <source>
        <dbReference type="EMBL" id="CAG8978952.1"/>
    </source>
</evidence>
<feature type="compositionally biased region" description="Basic and acidic residues" evidence="2">
    <location>
        <begin position="56"/>
        <end position="69"/>
    </location>
</feature>
<gene>
    <name evidence="3" type="ORF">HYALB_00012349</name>
</gene>
<evidence type="ECO:0000313" key="4">
    <source>
        <dbReference type="Proteomes" id="UP000701801"/>
    </source>
</evidence>
<name>A0A9N9LUV2_9HELO</name>
<accession>A0A9N9LUV2</accession>
<evidence type="ECO:0000256" key="1">
    <source>
        <dbReference type="SAM" id="Coils"/>
    </source>
</evidence>
<reference evidence="3" key="1">
    <citation type="submission" date="2021-07" db="EMBL/GenBank/DDBJ databases">
        <authorList>
            <person name="Durling M."/>
        </authorList>
    </citation>
    <scope>NUCLEOTIDE SEQUENCE</scope>
</reference>
<dbReference type="OrthoDB" id="10375288at2759"/>
<proteinExistence type="predicted"/>